<evidence type="ECO:0000256" key="1">
    <source>
        <dbReference type="SAM" id="MobiDB-lite"/>
    </source>
</evidence>
<dbReference type="AlphaFoldDB" id="A0A9Q3GIU0"/>
<feature type="compositionally biased region" description="Basic and acidic residues" evidence="1">
    <location>
        <begin position="79"/>
        <end position="113"/>
    </location>
</feature>
<keyword evidence="3" id="KW-1185">Reference proteome</keyword>
<name>A0A9Q3GIU0_9BASI</name>
<gene>
    <name evidence="2" type="ORF">O181_007787</name>
</gene>
<evidence type="ECO:0000313" key="2">
    <source>
        <dbReference type="EMBL" id="MBW0468072.1"/>
    </source>
</evidence>
<accession>A0A9Q3GIU0</accession>
<dbReference type="Proteomes" id="UP000765509">
    <property type="component" value="Unassembled WGS sequence"/>
</dbReference>
<dbReference type="EMBL" id="AVOT02001763">
    <property type="protein sequence ID" value="MBW0468072.1"/>
    <property type="molecule type" value="Genomic_DNA"/>
</dbReference>
<comment type="caution">
    <text evidence="2">The sequence shown here is derived from an EMBL/GenBank/DDBJ whole genome shotgun (WGS) entry which is preliminary data.</text>
</comment>
<organism evidence="2 3">
    <name type="scientific">Austropuccinia psidii MF-1</name>
    <dbReference type="NCBI Taxonomy" id="1389203"/>
    <lineage>
        <taxon>Eukaryota</taxon>
        <taxon>Fungi</taxon>
        <taxon>Dikarya</taxon>
        <taxon>Basidiomycota</taxon>
        <taxon>Pucciniomycotina</taxon>
        <taxon>Pucciniomycetes</taxon>
        <taxon>Pucciniales</taxon>
        <taxon>Sphaerophragmiaceae</taxon>
        <taxon>Austropuccinia</taxon>
    </lineage>
</organism>
<feature type="region of interest" description="Disordered" evidence="1">
    <location>
        <begin position="79"/>
        <end position="143"/>
    </location>
</feature>
<proteinExistence type="predicted"/>
<sequence length="185" mass="21030">MEDARTSTSSQRLFRKFKTLLDSPEAERTAIPVFRSEQFPTSRSIDIPVSVQELVYGGKEAGVGTSAQIFDMENELLPSKDQKKELAQKKDKSTVEALQDSKRKNLPQEEPNKGKQAPKGNQKGKQNSKKKGMLKWNKPYPQSYRISKGKKTAIDSVFNMAGTLIGFKNKEEKRMQQSFQNKWTL</sequence>
<evidence type="ECO:0000313" key="3">
    <source>
        <dbReference type="Proteomes" id="UP000765509"/>
    </source>
</evidence>
<protein>
    <submittedName>
        <fullName evidence="2">Uncharacterized protein</fullName>
    </submittedName>
</protein>
<reference evidence="2" key="1">
    <citation type="submission" date="2021-03" db="EMBL/GenBank/DDBJ databases">
        <title>Draft genome sequence of rust myrtle Austropuccinia psidii MF-1, a brazilian biotype.</title>
        <authorList>
            <person name="Quecine M.C."/>
            <person name="Pachon D.M.R."/>
            <person name="Bonatelli M.L."/>
            <person name="Correr F.H."/>
            <person name="Franceschini L.M."/>
            <person name="Leite T.F."/>
            <person name="Margarido G.R.A."/>
            <person name="Almeida C.A."/>
            <person name="Ferrarezi J.A."/>
            <person name="Labate C.A."/>
        </authorList>
    </citation>
    <scope>NUCLEOTIDE SEQUENCE</scope>
    <source>
        <strain evidence="2">MF-1</strain>
    </source>
</reference>